<dbReference type="InterPro" id="IPR007712">
    <property type="entry name" value="RelE/ParE_toxin"/>
</dbReference>
<proteinExistence type="inferred from homology"/>
<dbReference type="Pfam" id="PF05016">
    <property type="entry name" value="ParE_toxin"/>
    <property type="match status" value="1"/>
</dbReference>
<dbReference type="Gene3D" id="3.30.2310.20">
    <property type="entry name" value="RelE-like"/>
    <property type="match status" value="1"/>
</dbReference>
<evidence type="ECO:0000256" key="2">
    <source>
        <dbReference type="ARBA" id="ARBA00022649"/>
    </source>
</evidence>
<dbReference type="InterPro" id="IPR051803">
    <property type="entry name" value="TA_system_RelE-like_toxin"/>
</dbReference>
<gene>
    <name evidence="3" type="ORF">SS37A_20590</name>
</gene>
<dbReference type="RefSeq" id="WP_281927727.1">
    <property type="nucleotide sequence ID" value="NZ_AP027142.1"/>
</dbReference>
<name>A0ABN6VFS2_9HYPH</name>
<evidence type="ECO:0000256" key="1">
    <source>
        <dbReference type="ARBA" id="ARBA00006226"/>
    </source>
</evidence>
<dbReference type="PANTHER" id="PTHR33755">
    <property type="entry name" value="TOXIN PARE1-RELATED"/>
    <property type="match status" value="1"/>
</dbReference>
<evidence type="ECO:0008006" key="5">
    <source>
        <dbReference type="Google" id="ProtNLM"/>
    </source>
</evidence>
<accession>A0ABN6VFS2</accession>
<dbReference type="Proteomes" id="UP001317629">
    <property type="component" value="Chromosome"/>
</dbReference>
<comment type="similarity">
    <text evidence="1">Belongs to the RelE toxin family.</text>
</comment>
<sequence>MQLRRSARAEQDLIEIWNFIAKDNEAAADRIFDLLVAKSELVTRNPAIGRLRQDLGDGVRSTLAGSWAVFYRVHSEHVEILRYLHTRRRMPEIL</sequence>
<evidence type="ECO:0000313" key="3">
    <source>
        <dbReference type="EMBL" id="BDV34530.1"/>
    </source>
</evidence>
<organism evidence="3 4">
    <name type="scientific">Methylocystis iwaonis</name>
    <dbReference type="NCBI Taxonomy" id="2885079"/>
    <lineage>
        <taxon>Bacteria</taxon>
        <taxon>Pseudomonadati</taxon>
        <taxon>Pseudomonadota</taxon>
        <taxon>Alphaproteobacteria</taxon>
        <taxon>Hyphomicrobiales</taxon>
        <taxon>Methylocystaceae</taxon>
        <taxon>Methylocystis</taxon>
    </lineage>
</organism>
<keyword evidence="2" id="KW-1277">Toxin-antitoxin system</keyword>
<dbReference type="EMBL" id="AP027142">
    <property type="protein sequence ID" value="BDV34530.1"/>
    <property type="molecule type" value="Genomic_DNA"/>
</dbReference>
<dbReference type="InterPro" id="IPR035093">
    <property type="entry name" value="RelE/ParE_toxin_dom_sf"/>
</dbReference>
<evidence type="ECO:0000313" key="4">
    <source>
        <dbReference type="Proteomes" id="UP001317629"/>
    </source>
</evidence>
<reference evidence="3 4" key="1">
    <citation type="journal article" date="2023" name="Int. J. Syst. Evol. Microbiol.">
        <title>Methylocystis iwaonis sp. nov., a type II methane-oxidizing bacterium from surface soil of a rice paddy field in Japan, and emended description of the genus Methylocystis (ex Whittenbury et al. 1970) Bowman et al. 1993.</title>
        <authorList>
            <person name="Kaise H."/>
            <person name="Sawadogo J.B."/>
            <person name="Alam M.S."/>
            <person name="Ueno C."/>
            <person name="Dianou D."/>
            <person name="Shinjo R."/>
            <person name="Asakawa S."/>
        </authorList>
    </citation>
    <scope>NUCLEOTIDE SEQUENCE [LARGE SCALE GENOMIC DNA]</scope>
    <source>
        <strain evidence="3 4">SS37A-Re</strain>
    </source>
</reference>
<protein>
    <recommendedName>
        <fullName evidence="5">Type II toxin-antitoxin system RelE/ParE family toxin</fullName>
    </recommendedName>
</protein>
<keyword evidence="4" id="KW-1185">Reference proteome</keyword>